<keyword evidence="2" id="KW-1185">Reference proteome</keyword>
<gene>
    <name evidence="1" type="ORF">ACFFIZ_09645</name>
</gene>
<evidence type="ECO:0000313" key="1">
    <source>
        <dbReference type="EMBL" id="MFC0200572.1"/>
    </source>
</evidence>
<evidence type="ECO:0000313" key="2">
    <source>
        <dbReference type="Proteomes" id="UP001589795"/>
    </source>
</evidence>
<proteinExistence type="predicted"/>
<comment type="caution">
    <text evidence="1">The sequence shown here is derived from an EMBL/GenBank/DDBJ whole genome shotgun (WGS) entry which is preliminary data.</text>
</comment>
<dbReference type="EMBL" id="JBHLWQ010000086">
    <property type="protein sequence ID" value="MFC0200572.1"/>
    <property type="molecule type" value="Genomic_DNA"/>
</dbReference>
<dbReference type="Proteomes" id="UP001589795">
    <property type="component" value="Unassembled WGS sequence"/>
</dbReference>
<reference evidence="1 2" key="1">
    <citation type="submission" date="2024-09" db="EMBL/GenBank/DDBJ databases">
        <authorList>
            <person name="Sun Q."/>
            <person name="Mori K."/>
        </authorList>
    </citation>
    <scope>NUCLEOTIDE SEQUENCE [LARGE SCALE GENOMIC DNA]</scope>
    <source>
        <strain evidence="1 2">CCM 7904</strain>
    </source>
</reference>
<sequence length="97" mass="10775">MSNIDTMTAPEAATQQDRVTFLDALESYSDGHTDARNTLLAAAKRLADDHDRVRNDNVGFFLAQILGKEDRFVDVTYAGAAELIISELNDDQEREAE</sequence>
<name>A0ABV6CJK0_9RHOB</name>
<accession>A0ABV6CJK0</accession>
<protein>
    <submittedName>
        <fullName evidence="1">Uncharacterized protein</fullName>
    </submittedName>
</protein>
<organism evidence="1 2">
    <name type="scientific">Paracoccus rhizosphaerae</name>
    <dbReference type="NCBI Taxonomy" id="1133347"/>
    <lineage>
        <taxon>Bacteria</taxon>
        <taxon>Pseudomonadati</taxon>
        <taxon>Pseudomonadota</taxon>
        <taxon>Alphaproteobacteria</taxon>
        <taxon>Rhodobacterales</taxon>
        <taxon>Paracoccaceae</taxon>
        <taxon>Paracoccus</taxon>
    </lineage>
</organism>
<dbReference type="RefSeq" id="WP_265507286.1">
    <property type="nucleotide sequence ID" value="NZ_JAOTBE010000028.1"/>
</dbReference>